<dbReference type="EMBL" id="BARV01043135">
    <property type="protein sequence ID" value="GAI54147.1"/>
    <property type="molecule type" value="Genomic_DNA"/>
</dbReference>
<dbReference type="AlphaFoldDB" id="X1PCW5"/>
<accession>X1PCW5</accession>
<protein>
    <recommendedName>
        <fullName evidence="2">Squalene cyclase C-terminal domain-containing protein</fullName>
    </recommendedName>
</protein>
<sequence>LKYIQVMLDSQSLDGGWHCGQDYTVGHALQNRTSCPMDNLNVLMVLGQYEEYRKDLKMNGAIDLLLKHWEKKGEKWRVDGFCIGRSFRSLQYPAVKYGILRVLDVLSLFPCTIESPS</sequence>
<feature type="non-terminal residue" evidence="1">
    <location>
        <position position="117"/>
    </location>
</feature>
<gene>
    <name evidence="1" type="ORF">S06H3_64535</name>
</gene>
<evidence type="ECO:0008006" key="2">
    <source>
        <dbReference type="Google" id="ProtNLM"/>
    </source>
</evidence>
<name>X1PCW5_9ZZZZ</name>
<organism evidence="1">
    <name type="scientific">marine sediment metagenome</name>
    <dbReference type="NCBI Taxonomy" id="412755"/>
    <lineage>
        <taxon>unclassified sequences</taxon>
        <taxon>metagenomes</taxon>
        <taxon>ecological metagenomes</taxon>
    </lineage>
</organism>
<comment type="caution">
    <text evidence="1">The sequence shown here is derived from an EMBL/GenBank/DDBJ whole genome shotgun (WGS) entry which is preliminary data.</text>
</comment>
<feature type="non-terminal residue" evidence="1">
    <location>
        <position position="1"/>
    </location>
</feature>
<proteinExistence type="predicted"/>
<reference evidence="1" key="1">
    <citation type="journal article" date="2014" name="Front. Microbiol.">
        <title>High frequency of phylogenetically diverse reductive dehalogenase-homologous genes in deep subseafloor sedimentary metagenomes.</title>
        <authorList>
            <person name="Kawai M."/>
            <person name="Futagami T."/>
            <person name="Toyoda A."/>
            <person name="Takaki Y."/>
            <person name="Nishi S."/>
            <person name="Hori S."/>
            <person name="Arai W."/>
            <person name="Tsubouchi T."/>
            <person name="Morono Y."/>
            <person name="Uchiyama I."/>
            <person name="Ito T."/>
            <person name="Fujiyama A."/>
            <person name="Inagaki F."/>
            <person name="Takami H."/>
        </authorList>
    </citation>
    <scope>NUCLEOTIDE SEQUENCE</scope>
    <source>
        <strain evidence="1">Expedition CK06-06</strain>
    </source>
</reference>
<evidence type="ECO:0000313" key="1">
    <source>
        <dbReference type="EMBL" id="GAI54147.1"/>
    </source>
</evidence>